<dbReference type="EMBL" id="CAMGYJ010000004">
    <property type="protein sequence ID" value="CAI0404947.1"/>
    <property type="molecule type" value="Genomic_DNA"/>
</dbReference>
<proteinExistence type="predicted"/>
<evidence type="ECO:0000313" key="1">
    <source>
        <dbReference type="EMBL" id="CAI0404947.1"/>
    </source>
</evidence>
<sequence>MDPGEGWAGARGGHPLDPPLPSLNYPFFLSSFVEPLCQRILLQSRRS</sequence>
<accession>A0AAV0J4V3</accession>
<gene>
    <name evidence="1" type="ORF">LITE_LOCUS12695</name>
</gene>
<name>A0AAV0J4V3_9ROSI</name>
<organism evidence="1 2">
    <name type="scientific">Linum tenue</name>
    <dbReference type="NCBI Taxonomy" id="586396"/>
    <lineage>
        <taxon>Eukaryota</taxon>
        <taxon>Viridiplantae</taxon>
        <taxon>Streptophyta</taxon>
        <taxon>Embryophyta</taxon>
        <taxon>Tracheophyta</taxon>
        <taxon>Spermatophyta</taxon>
        <taxon>Magnoliopsida</taxon>
        <taxon>eudicotyledons</taxon>
        <taxon>Gunneridae</taxon>
        <taxon>Pentapetalae</taxon>
        <taxon>rosids</taxon>
        <taxon>fabids</taxon>
        <taxon>Malpighiales</taxon>
        <taxon>Linaceae</taxon>
        <taxon>Linum</taxon>
    </lineage>
</organism>
<keyword evidence="2" id="KW-1185">Reference proteome</keyword>
<comment type="caution">
    <text evidence="1">The sequence shown here is derived from an EMBL/GenBank/DDBJ whole genome shotgun (WGS) entry which is preliminary data.</text>
</comment>
<reference evidence="1" key="1">
    <citation type="submission" date="2022-08" db="EMBL/GenBank/DDBJ databases">
        <authorList>
            <person name="Gutierrez-Valencia J."/>
        </authorList>
    </citation>
    <scope>NUCLEOTIDE SEQUENCE</scope>
</reference>
<protein>
    <submittedName>
        <fullName evidence="1">Uncharacterized protein</fullName>
    </submittedName>
</protein>
<dbReference type="AlphaFoldDB" id="A0AAV0J4V3"/>
<dbReference type="Proteomes" id="UP001154282">
    <property type="component" value="Unassembled WGS sequence"/>
</dbReference>
<evidence type="ECO:0000313" key="2">
    <source>
        <dbReference type="Proteomes" id="UP001154282"/>
    </source>
</evidence>